<dbReference type="PROSITE" id="PS51257">
    <property type="entry name" value="PROKAR_LIPOPROTEIN"/>
    <property type="match status" value="1"/>
</dbReference>
<protein>
    <submittedName>
        <fullName evidence="4">Hemolysin D</fullName>
    </submittedName>
</protein>
<sequence>MQYSKTLIASAVVLLLSACQQIESTPKLASKPQRSIQVVELKDPSFKSTKQFTGVVHSQEKAGVAFRVPGTITELLVSKGDVVKKGQTIARLDPHDYQVALEELEARMLEAKSAHKLAKAELARVEQAIDADAIADVNLDRAISGYERSLSAVKVVQKNIQRAEDTLSYTELKAPFSGVVGSVNYEQHEQVLPGIAVVSLQNNDELEVDIDVPENLIHEFKSNQQVRVTWYQAKEPLSATVSEISTKPHLIKQTYTVTMTLDKPSDLVFPGKSVTVLANLSLADSSYCVPYSALIGSRHEMRVHIVEDGIIVPRSVDLDSIDASTACIKGEFSMGDQVVVSGTHYLEEGDKADKITVREL</sequence>
<feature type="domain" description="Multidrug resistance protein MdtA-like barrel-sandwich hybrid" evidence="3">
    <location>
        <begin position="61"/>
        <end position="191"/>
    </location>
</feature>
<dbReference type="Proteomes" id="UP000318242">
    <property type="component" value="Unassembled WGS sequence"/>
</dbReference>
<name>A0A4Y3IIK3_9VIBR</name>
<dbReference type="SUPFAM" id="SSF111369">
    <property type="entry name" value="HlyD-like secretion proteins"/>
    <property type="match status" value="1"/>
</dbReference>
<feature type="coiled-coil region" evidence="2">
    <location>
        <begin position="101"/>
        <end position="128"/>
    </location>
</feature>
<accession>A0A4Y3IIK3</accession>
<reference evidence="4 5" key="1">
    <citation type="submission" date="2019-06" db="EMBL/GenBank/DDBJ databases">
        <title>Whole genome shotgun sequence of Vibrio comitans NBRC 102076.</title>
        <authorList>
            <person name="Hosoyama A."/>
            <person name="Uohara A."/>
            <person name="Ohji S."/>
            <person name="Ichikawa N."/>
        </authorList>
    </citation>
    <scope>NUCLEOTIDE SEQUENCE [LARGE SCALE GENOMIC DNA]</scope>
    <source>
        <strain evidence="4 5">NBRC 102076</strain>
    </source>
</reference>
<dbReference type="EMBL" id="BJLH01000002">
    <property type="protein sequence ID" value="GEA59261.1"/>
    <property type="molecule type" value="Genomic_DNA"/>
</dbReference>
<dbReference type="OrthoDB" id="2110899at2"/>
<dbReference type="Gene3D" id="2.40.50.100">
    <property type="match status" value="1"/>
</dbReference>
<proteinExistence type="inferred from homology"/>
<dbReference type="Gene3D" id="2.40.30.170">
    <property type="match status" value="1"/>
</dbReference>
<dbReference type="GO" id="GO:0015562">
    <property type="term" value="F:efflux transmembrane transporter activity"/>
    <property type="evidence" value="ECO:0007669"/>
    <property type="project" value="TreeGrafter"/>
</dbReference>
<dbReference type="PANTHER" id="PTHR30469">
    <property type="entry name" value="MULTIDRUG RESISTANCE PROTEIN MDTA"/>
    <property type="match status" value="1"/>
</dbReference>
<comment type="similarity">
    <text evidence="1">Belongs to the membrane fusion protein (MFP) (TC 8.A.1) family.</text>
</comment>
<dbReference type="NCBIfam" id="TIGR01730">
    <property type="entry name" value="RND_mfp"/>
    <property type="match status" value="1"/>
</dbReference>
<dbReference type="Gene3D" id="1.10.287.470">
    <property type="entry name" value="Helix hairpin bin"/>
    <property type="match status" value="1"/>
</dbReference>
<evidence type="ECO:0000313" key="5">
    <source>
        <dbReference type="Proteomes" id="UP000318242"/>
    </source>
</evidence>
<dbReference type="Pfam" id="PF25917">
    <property type="entry name" value="BSH_RND"/>
    <property type="match status" value="1"/>
</dbReference>
<dbReference type="GO" id="GO:1990281">
    <property type="term" value="C:efflux pump complex"/>
    <property type="evidence" value="ECO:0007669"/>
    <property type="project" value="TreeGrafter"/>
</dbReference>
<evidence type="ECO:0000256" key="1">
    <source>
        <dbReference type="ARBA" id="ARBA00009477"/>
    </source>
</evidence>
<dbReference type="RefSeq" id="WP_141268954.1">
    <property type="nucleotide sequence ID" value="NZ_BJLH01000002.1"/>
</dbReference>
<dbReference type="AlphaFoldDB" id="A0A4Y3IIK3"/>
<gene>
    <name evidence="4" type="ORF">VCO01S_04540</name>
</gene>
<organism evidence="4 5">
    <name type="scientific">Vibrio comitans NBRC 102076</name>
    <dbReference type="NCBI Taxonomy" id="1219078"/>
    <lineage>
        <taxon>Bacteria</taxon>
        <taxon>Pseudomonadati</taxon>
        <taxon>Pseudomonadota</taxon>
        <taxon>Gammaproteobacteria</taxon>
        <taxon>Vibrionales</taxon>
        <taxon>Vibrionaceae</taxon>
        <taxon>Vibrio</taxon>
    </lineage>
</organism>
<keyword evidence="5" id="KW-1185">Reference proteome</keyword>
<evidence type="ECO:0000256" key="2">
    <source>
        <dbReference type="SAM" id="Coils"/>
    </source>
</evidence>
<evidence type="ECO:0000259" key="3">
    <source>
        <dbReference type="Pfam" id="PF25917"/>
    </source>
</evidence>
<dbReference type="InterPro" id="IPR058625">
    <property type="entry name" value="MdtA-like_BSH"/>
</dbReference>
<comment type="caution">
    <text evidence="4">The sequence shown here is derived from an EMBL/GenBank/DDBJ whole genome shotgun (WGS) entry which is preliminary data.</text>
</comment>
<keyword evidence="2" id="KW-0175">Coiled coil</keyword>
<evidence type="ECO:0000313" key="4">
    <source>
        <dbReference type="EMBL" id="GEA59261.1"/>
    </source>
</evidence>
<dbReference type="InterPro" id="IPR006143">
    <property type="entry name" value="RND_pump_MFP"/>
</dbReference>
<dbReference type="Gene3D" id="2.40.420.20">
    <property type="match status" value="1"/>
</dbReference>